<evidence type="ECO:0000313" key="1">
    <source>
        <dbReference type="EMBL" id="WTW28587.1"/>
    </source>
</evidence>
<organism evidence="1 2">
    <name type="scientific">Streptomyces purpurascens</name>
    <dbReference type="NCBI Taxonomy" id="1924"/>
    <lineage>
        <taxon>Bacteria</taxon>
        <taxon>Bacillati</taxon>
        <taxon>Actinomycetota</taxon>
        <taxon>Actinomycetes</taxon>
        <taxon>Kitasatosporales</taxon>
        <taxon>Streptomycetaceae</taxon>
        <taxon>Streptomyces</taxon>
    </lineage>
</organism>
<evidence type="ECO:0000313" key="2">
    <source>
        <dbReference type="Proteomes" id="UP001621512"/>
    </source>
</evidence>
<keyword evidence="2" id="KW-1185">Reference proteome</keyword>
<sequence length="102" mass="11325">MREPETAAGATVRLAEHIVFRELPFCGVLLDTRRFTVHRLSRRASHVLRTALDPGTPNPYAPLLPDGDEETAERLRRQLLDRLESSGMVHRVAAGKAAGERA</sequence>
<dbReference type="RefSeq" id="WP_189725567.1">
    <property type="nucleotide sequence ID" value="NZ_BMUK01000008.1"/>
</dbReference>
<dbReference type="Proteomes" id="UP001621512">
    <property type="component" value="Chromosome"/>
</dbReference>
<dbReference type="NCBIfam" id="NF038044">
    <property type="entry name" value="act_def_assoc_B"/>
    <property type="match status" value="1"/>
</dbReference>
<protein>
    <submittedName>
        <fullName evidence="1">Actinodefensin-associated protein B</fullName>
    </submittedName>
</protein>
<dbReference type="EMBL" id="CP108341">
    <property type="protein sequence ID" value="WTW28587.1"/>
    <property type="molecule type" value="Genomic_DNA"/>
</dbReference>
<name>A0ABZ1MM04_STREF</name>
<gene>
    <name evidence="1" type="primary">adfB</name>
    <name evidence="1" type="ORF">OHU35_22195</name>
</gene>
<accession>A0ABZ1MM04</accession>
<proteinExistence type="predicted"/>
<reference evidence="1 2" key="1">
    <citation type="submission" date="2022-10" db="EMBL/GenBank/DDBJ databases">
        <title>The complete genomes of actinobacterial strains from the NBC collection.</title>
        <authorList>
            <person name="Joergensen T.S."/>
            <person name="Alvarez Arevalo M."/>
            <person name="Sterndorff E.B."/>
            <person name="Faurdal D."/>
            <person name="Vuksanovic O."/>
            <person name="Mourched A.-S."/>
            <person name="Charusanti P."/>
            <person name="Shaw S."/>
            <person name="Blin K."/>
            <person name="Weber T."/>
        </authorList>
    </citation>
    <scope>NUCLEOTIDE SEQUENCE [LARGE SCALE GENOMIC DNA]</scope>
    <source>
        <strain evidence="1 2">NBC_00017</strain>
    </source>
</reference>